<feature type="domain" description="GS catalytic" evidence="6">
    <location>
        <begin position="110"/>
        <end position="443"/>
    </location>
</feature>
<dbReference type="InterPro" id="IPR014746">
    <property type="entry name" value="Gln_synth/guanido_kin_cat_dom"/>
</dbReference>
<dbReference type="Pfam" id="PF00120">
    <property type="entry name" value="Gln-synt_C"/>
    <property type="match status" value="1"/>
</dbReference>
<evidence type="ECO:0000256" key="1">
    <source>
        <dbReference type="ARBA" id="ARBA00001946"/>
    </source>
</evidence>
<keyword evidence="2 7" id="KW-0436">Ligase</keyword>
<keyword evidence="8" id="KW-1185">Reference proteome</keyword>
<dbReference type="GO" id="GO:0006542">
    <property type="term" value="P:glutamine biosynthetic process"/>
    <property type="evidence" value="ECO:0007669"/>
    <property type="project" value="InterPro"/>
</dbReference>
<gene>
    <name evidence="7" type="ORF">BC777_0046</name>
</gene>
<reference evidence="7 8" key="1">
    <citation type="submission" date="2017-11" db="EMBL/GenBank/DDBJ databases">
        <title>Genomic Encyclopedia of Archaeal and Bacterial Type Strains, Phase II (KMG-II): From Individual Species to Whole Genera.</title>
        <authorList>
            <person name="Goeker M."/>
        </authorList>
    </citation>
    <scope>NUCLEOTIDE SEQUENCE [LARGE SCALE GENOMIC DNA]</scope>
    <source>
        <strain evidence="7 8">DSM 29128</strain>
    </source>
</reference>
<dbReference type="InterPro" id="IPR036651">
    <property type="entry name" value="Gln_synt_N_sf"/>
</dbReference>
<dbReference type="PANTHER" id="PTHR43785:SF12">
    <property type="entry name" value="TYPE-1 GLUTAMINE SYNTHETASE 2"/>
    <property type="match status" value="1"/>
</dbReference>
<name>A0A2M8WJV8_9RHOB</name>
<dbReference type="RefSeq" id="WP_100366169.1">
    <property type="nucleotide sequence ID" value="NZ_PGTY01000001.1"/>
</dbReference>
<keyword evidence="3" id="KW-0460">Magnesium</keyword>
<dbReference type="InterPro" id="IPR027303">
    <property type="entry name" value="Gln_synth_gly_rich_site"/>
</dbReference>
<evidence type="ECO:0000256" key="4">
    <source>
        <dbReference type="PROSITE-ProRule" id="PRU01331"/>
    </source>
</evidence>
<dbReference type="Proteomes" id="UP000228531">
    <property type="component" value="Unassembled WGS sequence"/>
</dbReference>
<evidence type="ECO:0000259" key="6">
    <source>
        <dbReference type="PROSITE" id="PS51987"/>
    </source>
</evidence>
<dbReference type="GO" id="GO:0004356">
    <property type="term" value="F:glutamine synthetase activity"/>
    <property type="evidence" value="ECO:0007669"/>
    <property type="project" value="InterPro"/>
</dbReference>
<sequence>MTWLDDHPDIRNLRCGAADLNGQARGKRVPRRFADKLEKDGTRFPLSVLNLDIWGEDIDDSPLVFETGDADGLLLPTERGYVPMPWLQAPTALLPLWAFLDDGTPFSGDPRHALARVLERYKARGLTPVAATEMEFYLVDDSGKEIRQPKSPRSGKRRAGAEILSLRALDAFDAFFNDLYDACDAMNIPAEAAISEGGEGQFEVNLEHVPDALKAADDAWLFKMLVRGLARNHGMAASFMAKPYEDYAGNGLHTHFSILDEDGNNAFANDTFEGTSLLQNAIAGCLAGIPELALIFAPHGNSYERLVPGAHAPTSICWAHDNRTATIRVPGGSFAARRIEHRLAGGDVNPYLFLAAVLGSALIGIEDGMTPPAPITGNAYDQNLPQVPKAWDEAIDAFAQSTFARRIFDPQLVDNLIRTKRQEMAHFAEMTPEEQIDHYLDLV</sequence>
<evidence type="ECO:0000313" key="8">
    <source>
        <dbReference type="Proteomes" id="UP000228531"/>
    </source>
</evidence>
<dbReference type="InterPro" id="IPR008146">
    <property type="entry name" value="Gln_synth_cat_dom"/>
</dbReference>
<dbReference type="PROSITE" id="PS00181">
    <property type="entry name" value="GLNA_ATP"/>
    <property type="match status" value="1"/>
</dbReference>
<organism evidence="7 8">
    <name type="scientific">Yoonia maricola</name>
    <dbReference type="NCBI Taxonomy" id="420999"/>
    <lineage>
        <taxon>Bacteria</taxon>
        <taxon>Pseudomonadati</taxon>
        <taxon>Pseudomonadota</taxon>
        <taxon>Alphaproteobacteria</taxon>
        <taxon>Rhodobacterales</taxon>
        <taxon>Paracoccaceae</taxon>
        <taxon>Yoonia</taxon>
    </lineage>
</organism>
<dbReference type="PANTHER" id="PTHR43785">
    <property type="entry name" value="GAMMA-GLUTAMYLPUTRESCINE SYNTHETASE"/>
    <property type="match status" value="1"/>
</dbReference>
<evidence type="ECO:0000256" key="2">
    <source>
        <dbReference type="ARBA" id="ARBA00022598"/>
    </source>
</evidence>
<comment type="cofactor">
    <cofactor evidence="1">
        <name>Mg(2+)</name>
        <dbReference type="ChEBI" id="CHEBI:18420"/>
    </cofactor>
</comment>
<dbReference type="EMBL" id="PGTY01000001">
    <property type="protein sequence ID" value="PJI91222.1"/>
    <property type="molecule type" value="Genomic_DNA"/>
</dbReference>
<dbReference type="GO" id="GO:0006598">
    <property type="term" value="P:polyamine catabolic process"/>
    <property type="evidence" value="ECO:0007669"/>
    <property type="project" value="TreeGrafter"/>
</dbReference>
<evidence type="ECO:0000313" key="7">
    <source>
        <dbReference type="EMBL" id="PJI91222.1"/>
    </source>
</evidence>
<dbReference type="PROSITE" id="PS51987">
    <property type="entry name" value="GS_CATALYTIC"/>
    <property type="match status" value="1"/>
</dbReference>
<dbReference type="SMART" id="SM01230">
    <property type="entry name" value="Gln-synt_C"/>
    <property type="match status" value="1"/>
</dbReference>
<dbReference type="Gene3D" id="3.30.590.10">
    <property type="entry name" value="Glutamine synthetase/guanido kinase, catalytic domain"/>
    <property type="match status" value="1"/>
</dbReference>
<evidence type="ECO:0000256" key="5">
    <source>
        <dbReference type="RuleBase" id="RU000384"/>
    </source>
</evidence>
<evidence type="ECO:0000256" key="3">
    <source>
        <dbReference type="ARBA" id="ARBA00022842"/>
    </source>
</evidence>
<dbReference type="SUPFAM" id="SSF54368">
    <property type="entry name" value="Glutamine synthetase, N-terminal domain"/>
    <property type="match status" value="1"/>
</dbReference>
<comment type="similarity">
    <text evidence="4 5">Belongs to the glutamine synthetase family.</text>
</comment>
<dbReference type="AlphaFoldDB" id="A0A2M8WJV8"/>
<dbReference type="SUPFAM" id="SSF55931">
    <property type="entry name" value="Glutamine synthetase/guanido kinase"/>
    <property type="match status" value="1"/>
</dbReference>
<dbReference type="OrthoDB" id="9807095at2"/>
<accession>A0A2M8WJV8</accession>
<protein>
    <submittedName>
        <fullName evidence="7">Glutamate--putrescine ligase</fullName>
    </submittedName>
</protein>
<proteinExistence type="inferred from homology"/>
<comment type="caution">
    <text evidence="7">The sequence shown here is derived from an EMBL/GenBank/DDBJ whole genome shotgun (WGS) entry which is preliminary data.</text>
</comment>